<reference evidence="3" key="1">
    <citation type="submission" date="2018-12" db="EMBL/GenBank/DDBJ databases">
        <title>A new species of lactobacillus.</title>
        <authorList>
            <person name="Jian Y."/>
            <person name="Xin L."/>
            <person name="Hong Z.J."/>
            <person name="Ming L.Z."/>
            <person name="Hong X.Z."/>
        </authorList>
    </citation>
    <scope>NUCLEOTIDE SEQUENCE [LARGE SCALE GENOMIC DNA]</scope>
    <source>
        <strain evidence="3">HSLZ-75</strain>
    </source>
</reference>
<sequence length="348" mass="41399">MDPQSLLLFLSLRQPRRIRVIENVLVGHKTVSNLYWGMRYGILDYLGALKSVNKQTDQNALQQLINNGDVITPDYREYSLTPRGYQKAVKLRNKWYVPKYLKYHLNYDLPRFKARLLLAVQVASEYSYHNRNYYPVQIDYRDAEFVKQWFYHYRDHYLTKRCYQFLVNAFQQFNQLDPTLGWQAANLLVGHNDPGQTLDQQGRKLHQPVTEMLFRQLDILCAFVAMLNQKNNVFSPLLFQLRNSPISDSAIRTYQLAQQHCHFNQICNIQRLRLSTVKEHLLGVAVFIKRASFPYQAFISEPMMKSLNQLYQGNPDKWDYSKYQSVTGQHLDFFYFRLFQILRSKQHE</sequence>
<dbReference type="InterPro" id="IPR029491">
    <property type="entry name" value="Helicase_HTH"/>
</dbReference>
<feature type="domain" description="Helicase Helix-turn-helix" evidence="1">
    <location>
        <begin position="250"/>
        <end position="339"/>
    </location>
</feature>
<protein>
    <recommendedName>
        <fullName evidence="1">Helicase Helix-turn-helix domain-containing protein</fullName>
    </recommendedName>
</protein>
<proteinExistence type="predicted"/>
<name>A0A4P6ZJY3_9LACO</name>
<evidence type="ECO:0000259" key="1">
    <source>
        <dbReference type="Pfam" id="PF14493"/>
    </source>
</evidence>
<dbReference type="OrthoDB" id="2146354at2"/>
<dbReference type="Proteomes" id="UP000294321">
    <property type="component" value="Chromosome"/>
</dbReference>
<dbReference type="RefSeq" id="WP_133441563.1">
    <property type="nucleotide sequence ID" value="NZ_CP034726.1"/>
</dbReference>
<dbReference type="EMBL" id="CP034726">
    <property type="protein sequence ID" value="QBP18006.1"/>
    <property type="molecule type" value="Genomic_DNA"/>
</dbReference>
<evidence type="ECO:0000313" key="2">
    <source>
        <dbReference type="EMBL" id="QBP18006.1"/>
    </source>
</evidence>
<dbReference type="KEGG" id="lji:ELX58_02325"/>
<dbReference type="AlphaFoldDB" id="A0A4P6ZJY3"/>
<gene>
    <name evidence="2" type="ORF">ELX58_02325</name>
</gene>
<evidence type="ECO:0000313" key="3">
    <source>
        <dbReference type="Proteomes" id="UP000294321"/>
    </source>
</evidence>
<accession>A0A4P6ZJY3</accession>
<dbReference type="Pfam" id="PF14493">
    <property type="entry name" value="HTH_40"/>
    <property type="match status" value="1"/>
</dbReference>
<organism evidence="2 3">
    <name type="scientific">Acetilactobacillus jinshanensis</name>
    <dbReference type="NCBI Taxonomy" id="1720083"/>
    <lineage>
        <taxon>Bacteria</taxon>
        <taxon>Bacillati</taxon>
        <taxon>Bacillota</taxon>
        <taxon>Bacilli</taxon>
        <taxon>Lactobacillales</taxon>
        <taxon>Lactobacillaceae</taxon>
        <taxon>Acetilactobacillus</taxon>
    </lineage>
</organism>
<keyword evidence="3" id="KW-1185">Reference proteome</keyword>